<dbReference type="Proteomes" id="UP001060215">
    <property type="component" value="Chromosome 8"/>
</dbReference>
<keyword evidence="1" id="KW-0808">Transferase</keyword>
<protein>
    <submittedName>
        <fullName evidence="1">Serine/threonine-protein kinase GRIK2</fullName>
    </submittedName>
</protein>
<name>A0ACC0GDZ9_9ERIC</name>
<evidence type="ECO:0000313" key="2">
    <source>
        <dbReference type="Proteomes" id="UP001060215"/>
    </source>
</evidence>
<accession>A0ACC0GDZ9</accession>
<gene>
    <name evidence="1" type="ORF">LOK49_LG09G01354</name>
</gene>
<evidence type="ECO:0000313" key="1">
    <source>
        <dbReference type="EMBL" id="KAI7999356.1"/>
    </source>
</evidence>
<reference evidence="1 2" key="1">
    <citation type="journal article" date="2022" name="Plant J.">
        <title>Chromosome-level genome of Camellia lanceoleosa provides a valuable resource for understanding genome evolution and self-incompatibility.</title>
        <authorList>
            <person name="Gong W."/>
            <person name="Xiao S."/>
            <person name="Wang L."/>
            <person name="Liao Z."/>
            <person name="Chang Y."/>
            <person name="Mo W."/>
            <person name="Hu G."/>
            <person name="Li W."/>
            <person name="Zhao G."/>
            <person name="Zhu H."/>
            <person name="Hu X."/>
            <person name="Ji K."/>
            <person name="Xiang X."/>
            <person name="Song Q."/>
            <person name="Yuan D."/>
            <person name="Jin S."/>
            <person name="Zhang L."/>
        </authorList>
    </citation>
    <scope>NUCLEOTIDE SEQUENCE [LARGE SCALE GENOMIC DNA]</scope>
    <source>
        <strain evidence="1">SQ_2022a</strain>
    </source>
</reference>
<keyword evidence="2" id="KW-1185">Reference proteome</keyword>
<dbReference type="EMBL" id="CM045765">
    <property type="protein sequence ID" value="KAI7999356.1"/>
    <property type="molecule type" value="Genomic_DNA"/>
</dbReference>
<proteinExistence type="predicted"/>
<keyword evidence="1" id="KW-0418">Kinase</keyword>
<organism evidence="1 2">
    <name type="scientific">Camellia lanceoleosa</name>
    <dbReference type="NCBI Taxonomy" id="1840588"/>
    <lineage>
        <taxon>Eukaryota</taxon>
        <taxon>Viridiplantae</taxon>
        <taxon>Streptophyta</taxon>
        <taxon>Embryophyta</taxon>
        <taxon>Tracheophyta</taxon>
        <taxon>Spermatophyta</taxon>
        <taxon>Magnoliopsida</taxon>
        <taxon>eudicotyledons</taxon>
        <taxon>Gunneridae</taxon>
        <taxon>Pentapetalae</taxon>
        <taxon>asterids</taxon>
        <taxon>Ericales</taxon>
        <taxon>Theaceae</taxon>
        <taxon>Camellia</taxon>
    </lineage>
</organism>
<sequence>MREAFNMFRDGGDPEKLVAAFSRGWESEYFYASLYAGLYYESQIPIEIHLQVLGPSKVYKQVITKVINSTIAEYVEKNIVHGDIKPDNLLVTAGITVKIGDFNVSQVFEVLSFASTLI</sequence>
<comment type="caution">
    <text evidence="1">The sequence shown here is derived from an EMBL/GenBank/DDBJ whole genome shotgun (WGS) entry which is preliminary data.</text>
</comment>